<accession>A0ABQ3H5M0</accession>
<comment type="caution">
    <text evidence="3">The sequence shown here is derived from an EMBL/GenBank/DDBJ whole genome shotgun (WGS) entry which is preliminary data.</text>
</comment>
<gene>
    <name evidence="3" type="ORF">GCM10007350_30810</name>
</gene>
<dbReference type="InterPro" id="IPR011152">
    <property type="entry name" value="Pesterase_MJ0912"/>
</dbReference>
<comment type="similarity">
    <text evidence="1">Belongs to the metallophosphoesterase superfamily. YfcE family.</text>
</comment>
<evidence type="ECO:0000256" key="1">
    <source>
        <dbReference type="ARBA" id="ARBA00008950"/>
    </source>
</evidence>
<proteinExistence type="inferred from homology"/>
<organism evidence="3 4">
    <name type="scientific">Jeongeupia chitinilytica</name>
    <dbReference type="NCBI Taxonomy" id="1041641"/>
    <lineage>
        <taxon>Bacteria</taxon>
        <taxon>Pseudomonadati</taxon>
        <taxon>Pseudomonadota</taxon>
        <taxon>Betaproteobacteria</taxon>
        <taxon>Neisseriales</taxon>
        <taxon>Chitinibacteraceae</taxon>
        <taxon>Jeongeupia</taxon>
    </lineage>
</organism>
<evidence type="ECO:0000313" key="3">
    <source>
        <dbReference type="EMBL" id="GHD67249.1"/>
    </source>
</evidence>
<keyword evidence="3" id="KW-0489">Methyltransferase</keyword>
<dbReference type="InterPro" id="IPR024654">
    <property type="entry name" value="Calcineurin-like_PHP_lpxH"/>
</dbReference>
<reference evidence="4" key="1">
    <citation type="journal article" date="2019" name="Int. J. Syst. Evol. Microbiol.">
        <title>The Global Catalogue of Microorganisms (GCM) 10K type strain sequencing project: providing services to taxonomists for standard genome sequencing and annotation.</title>
        <authorList>
            <consortium name="The Broad Institute Genomics Platform"/>
            <consortium name="The Broad Institute Genome Sequencing Center for Infectious Disease"/>
            <person name="Wu L."/>
            <person name="Ma J."/>
        </authorList>
    </citation>
    <scope>NUCLEOTIDE SEQUENCE [LARGE SCALE GENOMIC DNA]</scope>
    <source>
        <strain evidence="4">KCTC 23701</strain>
    </source>
</reference>
<dbReference type="PANTHER" id="PTHR42850:SF2">
    <property type="entry name" value="BLL5683 PROTEIN"/>
    <property type="match status" value="1"/>
</dbReference>
<dbReference type="InterPro" id="IPR050126">
    <property type="entry name" value="Ap4A_hydrolase"/>
</dbReference>
<feature type="domain" description="Calcineurin-like phosphoesterase" evidence="2">
    <location>
        <begin position="4"/>
        <end position="183"/>
    </location>
</feature>
<protein>
    <submittedName>
        <fullName evidence="3">DNA methylase</fullName>
    </submittedName>
</protein>
<keyword evidence="3" id="KW-0808">Transferase</keyword>
<dbReference type="Proteomes" id="UP000604737">
    <property type="component" value="Unassembled WGS sequence"/>
</dbReference>
<name>A0ABQ3H5M0_9NEIS</name>
<evidence type="ECO:0000313" key="4">
    <source>
        <dbReference type="Proteomes" id="UP000604737"/>
    </source>
</evidence>
<dbReference type="GO" id="GO:0008168">
    <property type="term" value="F:methyltransferase activity"/>
    <property type="evidence" value="ECO:0007669"/>
    <property type="project" value="UniProtKB-KW"/>
</dbReference>
<dbReference type="Gene3D" id="3.60.21.10">
    <property type="match status" value="1"/>
</dbReference>
<dbReference type="InterPro" id="IPR029052">
    <property type="entry name" value="Metallo-depent_PP-like"/>
</dbReference>
<dbReference type="EMBL" id="BMYO01000008">
    <property type="protein sequence ID" value="GHD67249.1"/>
    <property type="molecule type" value="Genomic_DNA"/>
</dbReference>
<keyword evidence="4" id="KW-1185">Reference proteome</keyword>
<dbReference type="PANTHER" id="PTHR42850">
    <property type="entry name" value="METALLOPHOSPHOESTERASE"/>
    <property type="match status" value="1"/>
</dbReference>
<dbReference type="PIRSF" id="PIRSF000883">
    <property type="entry name" value="Pesterase_MJ0912"/>
    <property type="match status" value="1"/>
</dbReference>
<evidence type="ECO:0000259" key="2">
    <source>
        <dbReference type="Pfam" id="PF12850"/>
    </source>
</evidence>
<sequence>MKLRYALLSDIHGNLAALDAVLADLADWPEATLLDLGDTLYGPLDPRGTWQRLQAESATRRVLGINGNQDRDVIDGTSSTTMDYVLDELGAAGVRWLQRRPASVLVDNLVYACHGKPGDDTRYWLEDLDDGLRALGDIHADAAGIAAEILVCGHSHIPRVLTLPDGRMIVNPGSVGLPAFRDTDPPHAMQTGAPLARYARIEATDRGWLIDHRAVPYDHEQAVEQALDRDRLDWAQWLSSGWA</sequence>
<dbReference type="RefSeq" id="WP_189461791.1">
    <property type="nucleotide sequence ID" value="NZ_BMYO01000008.1"/>
</dbReference>
<dbReference type="SUPFAM" id="SSF56300">
    <property type="entry name" value="Metallo-dependent phosphatases"/>
    <property type="match status" value="1"/>
</dbReference>
<dbReference type="Pfam" id="PF12850">
    <property type="entry name" value="Metallophos_2"/>
    <property type="match status" value="1"/>
</dbReference>
<dbReference type="GO" id="GO:0032259">
    <property type="term" value="P:methylation"/>
    <property type="evidence" value="ECO:0007669"/>
    <property type="project" value="UniProtKB-KW"/>
</dbReference>